<organism evidence="2 3">
    <name type="scientific">Centaurea solstitialis</name>
    <name type="common">yellow star-thistle</name>
    <dbReference type="NCBI Taxonomy" id="347529"/>
    <lineage>
        <taxon>Eukaryota</taxon>
        <taxon>Viridiplantae</taxon>
        <taxon>Streptophyta</taxon>
        <taxon>Embryophyta</taxon>
        <taxon>Tracheophyta</taxon>
        <taxon>Spermatophyta</taxon>
        <taxon>Magnoliopsida</taxon>
        <taxon>eudicotyledons</taxon>
        <taxon>Gunneridae</taxon>
        <taxon>Pentapetalae</taxon>
        <taxon>asterids</taxon>
        <taxon>campanulids</taxon>
        <taxon>Asterales</taxon>
        <taxon>Asteraceae</taxon>
        <taxon>Carduoideae</taxon>
        <taxon>Cardueae</taxon>
        <taxon>Centaureinae</taxon>
        <taxon>Centaurea</taxon>
    </lineage>
</organism>
<gene>
    <name evidence="2" type="ORF">OSB04_021700</name>
</gene>
<evidence type="ECO:0000259" key="1">
    <source>
        <dbReference type="Pfam" id="PF07727"/>
    </source>
</evidence>
<sequence>MEIVAFGPLRRFDIAAVSKVAAEICVRDWRCRCRSVDSGHKDVSNSLTSIIKTFNFVVKSTTIRVVLFLLDVQNVFLHGDLHETVYLQQPPLTLPNPDHVFLLHKSLYGLKQALKRGFIELLRSFTLLASKAPK</sequence>
<comment type="caution">
    <text evidence="2">The sequence shown here is derived from an EMBL/GenBank/DDBJ whole genome shotgun (WGS) entry which is preliminary data.</text>
</comment>
<dbReference type="EMBL" id="JARYMX010000005">
    <property type="protein sequence ID" value="KAJ9549157.1"/>
    <property type="molecule type" value="Genomic_DNA"/>
</dbReference>
<dbReference type="InterPro" id="IPR013103">
    <property type="entry name" value="RVT_2"/>
</dbReference>
<accession>A0AA38W564</accession>
<dbReference type="Proteomes" id="UP001172457">
    <property type="component" value="Chromosome 5"/>
</dbReference>
<evidence type="ECO:0000313" key="2">
    <source>
        <dbReference type="EMBL" id="KAJ9549157.1"/>
    </source>
</evidence>
<protein>
    <recommendedName>
        <fullName evidence="1">Reverse transcriptase Ty1/copia-type domain-containing protein</fullName>
    </recommendedName>
</protein>
<reference evidence="2" key="1">
    <citation type="submission" date="2023-03" db="EMBL/GenBank/DDBJ databases">
        <title>Chromosome-scale reference genome and RAD-based genetic map of yellow starthistle (Centaurea solstitialis) reveal putative structural variation and QTLs associated with invader traits.</title>
        <authorList>
            <person name="Reatini B."/>
            <person name="Cang F.A."/>
            <person name="Jiang Q."/>
            <person name="Mckibben M.T.W."/>
            <person name="Barker M.S."/>
            <person name="Rieseberg L.H."/>
            <person name="Dlugosch K.M."/>
        </authorList>
    </citation>
    <scope>NUCLEOTIDE SEQUENCE</scope>
    <source>
        <strain evidence="2">CAN-66</strain>
        <tissue evidence="2">Leaf</tissue>
    </source>
</reference>
<dbReference type="AlphaFoldDB" id="A0AA38W564"/>
<feature type="domain" description="Reverse transcriptase Ty1/copia-type" evidence="1">
    <location>
        <begin position="65"/>
        <end position="113"/>
    </location>
</feature>
<keyword evidence="3" id="KW-1185">Reference proteome</keyword>
<name>A0AA38W564_9ASTR</name>
<proteinExistence type="predicted"/>
<dbReference type="Pfam" id="PF07727">
    <property type="entry name" value="RVT_2"/>
    <property type="match status" value="1"/>
</dbReference>
<evidence type="ECO:0000313" key="3">
    <source>
        <dbReference type="Proteomes" id="UP001172457"/>
    </source>
</evidence>